<dbReference type="SUPFAM" id="SSF53474">
    <property type="entry name" value="alpha/beta-Hydrolases"/>
    <property type="match status" value="1"/>
</dbReference>
<dbReference type="GO" id="GO:0016787">
    <property type="term" value="F:hydrolase activity"/>
    <property type="evidence" value="ECO:0007669"/>
    <property type="project" value="UniProtKB-KW"/>
</dbReference>
<evidence type="ECO:0000313" key="2">
    <source>
        <dbReference type="EMBL" id="MBF4764035.1"/>
    </source>
</evidence>
<dbReference type="Pfam" id="PF01738">
    <property type="entry name" value="DLH"/>
    <property type="match status" value="1"/>
</dbReference>
<protein>
    <submittedName>
        <fullName evidence="2">Dienelactone hydrolase family protein</fullName>
    </submittedName>
</protein>
<evidence type="ECO:0000313" key="3">
    <source>
        <dbReference type="Proteomes" id="UP000640489"/>
    </source>
</evidence>
<evidence type="ECO:0000259" key="1">
    <source>
        <dbReference type="Pfam" id="PF01738"/>
    </source>
</evidence>
<keyword evidence="2" id="KW-0378">Hydrolase</keyword>
<gene>
    <name evidence="2" type="ORF">ISU07_12945</name>
</gene>
<dbReference type="PANTHER" id="PTHR46623:SF10">
    <property type="entry name" value="CARBOXYMETHYLENEBUTENOLIDASE HOMOLOG"/>
    <property type="match status" value="1"/>
</dbReference>
<comment type="caution">
    <text evidence="2">The sequence shown here is derived from an EMBL/GenBank/DDBJ whole genome shotgun (WGS) entry which is preliminary data.</text>
</comment>
<reference evidence="2" key="1">
    <citation type="submission" date="2020-11" db="EMBL/GenBank/DDBJ databases">
        <title>Nocardioides sp. nov., isolated from Soil of Cynanchum wilfordii Hemsley rhizosphere.</title>
        <authorList>
            <person name="Lee J.-S."/>
            <person name="Suh M.K."/>
            <person name="Kim J.-S."/>
        </authorList>
    </citation>
    <scope>NUCLEOTIDE SEQUENCE</scope>
    <source>
        <strain evidence="2">KCTC 19275</strain>
    </source>
</reference>
<name>A0A930VHI9_9ACTN</name>
<feature type="domain" description="Dienelactone hydrolase" evidence="1">
    <location>
        <begin position="15"/>
        <end position="230"/>
    </location>
</feature>
<dbReference type="InterPro" id="IPR002925">
    <property type="entry name" value="Dienelactn_hydro"/>
</dbReference>
<organism evidence="2 3">
    <name type="scientific">Nocardioides islandensis</name>
    <dbReference type="NCBI Taxonomy" id="433663"/>
    <lineage>
        <taxon>Bacteria</taxon>
        <taxon>Bacillati</taxon>
        <taxon>Actinomycetota</taxon>
        <taxon>Actinomycetes</taxon>
        <taxon>Propionibacteriales</taxon>
        <taxon>Nocardioidaceae</taxon>
        <taxon>Nocardioides</taxon>
    </lineage>
</organism>
<dbReference type="Proteomes" id="UP000640489">
    <property type="component" value="Unassembled WGS sequence"/>
</dbReference>
<dbReference type="Gene3D" id="3.40.50.1820">
    <property type="entry name" value="alpha/beta hydrolase"/>
    <property type="match status" value="1"/>
</dbReference>
<dbReference type="RefSeq" id="WP_194707217.1">
    <property type="nucleotide sequence ID" value="NZ_JADKPN010000007.1"/>
</dbReference>
<dbReference type="InterPro" id="IPR029058">
    <property type="entry name" value="AB_hydrolase_fold"/>
</dbReference>
<dbReference type="EMBL" id="JADKPN010000007">
    <property type="protein sequence ID" value="MBF4764035.1"/>
    <property type="molecule type" value="Genomic_DNA"/>
</dbReference>
<dbReference type="InterPro" id="IPR051049">
    <property type="entry name" value="Dienelactone_hydrolase-like"/>
</dbReference>
<proteinExistence type="predicted"/>
<dbReference type="AlphaFoldDB" id="A0A930VHI9"/>
<sequence length="234" mass="25380">MTTSIEIPVPDGTAEAYVAGPDDRSAPGVLFFMDAYGLRPQIEMMLERIAGWGYTVLAPNVFHRNGTVAELVDEREHVFDRVKGLTPDQLLADAPAYLAALRERAADGPFGTTGYCMGARLAVRTATAHPDDIAAVGGWHGGGLVTDDELSPHRGLAHARAEFAFGHADHDRGMPPEAVRTLGETLSGAGRVFINDVYPNAPHGYTMNDTPAYQEEGAERHYRVLEELLARTIR</sequence>
<keyword evidence="3" id="KW-1185">Reference proteome</keyword>
<accession>A0A930VHI9</accession>
<dbReference type="PANTHER" id="PTHR46623">
    <property type="entry name" value="CARBOXYMETHYLENEBUTENOLIDASE-RELATED"/>
    <property type="match status" value="1"/>
</dbReference>